<dbReference type="STRING" id="762211.BSTEL_1321"/>
<sequence length="57" mass="6131">MHDHRLCRSRWRNQTAAEGIRRLPGLFFAPAGGSCPAYAGLRVAVEMPSGGARHGIA</sequence>
<gene>
    <name evidence="1" type="ORF">BSTEL_1321</name>
</gene>
<proteinExistence type="predicted"/>
<dbReference type="PROSITE" id="PS51257">
    <property type="entry name" value="PROKAR_LIPOPROTEIN"/>
    <property type="match status" value="1"/>
</dbReference>
<dbReference type="AlphaFoldDB" id="A0A087DTE6"/>
<dbReference type="EMBL" id="JGZP01000007">
    <property type="protein sequence ID" value="KFI98796.1"/>
    <property type="molecule type" value="Genomic_DNA"/>
</dbReference>
<protein>
    <submittedName>
        <fullName evidence="1">Uncharacterized protein</fullName>
    </submittedName>
</protein>
<organism evidence="1 2">
    <name type="scientific">Bifidobacterium stellenboschense</name>
    <dbReference type="NCBI Taxonomy" id="762211"/>
    <lineage>
        <taxon>Bacteria</taxon>
        <taxon>Bacillati</taxon>
        <taxon>Actinomycetota</taxon>
        <taxon>Actinomycetes</taxon>
        <taxon>Bifidobacteriales</taxon>
        <taxon>Bifidobacteriaceae</taxon>
        <taxon>Bifidobacterium</taxon>
    </lineage>
</organism>
<dbReference type="Proteomes" id="UP000029004">
    <property type="component" value="Unassembled WGS sequence"/>
</dbReference>
<name>A0A087DTE6_9BIFI</name>
<reference evidence="1 2" key="1">
    <citation type="submission" date="2014-03" db="EMBL/GenBank/DDBJ databases">
        <title>Genomics of Bifidobacteria.</title>
        <authorList>
            <person name="Ventura M."/>
            <person name="Milani C."/>
            <person name="Lugli G.A."/>
        </authorList>
    </citation>
    <scope>NUCLEOTIDE SEQUENCE [LARGE SCALE GENOMIC DNA]</scope>
    <source>
        <strain evidence="1 2">DSM 23968</strain>
    </source>
</reference>
<keyword evidence="2" id="KW-1185">Reference proteome</keyword>
<comment type="caution">
    <text evidence="1">The sequence shown here is derived from an EMBL/GenBank/DDBJ whole genome shotgun (WGS) entry which is preliminary data.</text>
</comment>
<evidence type="ECO:0000313" key="2">
    <source>
        <dbReference type="Proteomes" id="UP000029004"/>
    </source>
</evidence>
<evidence type="ECO:0000313" key="1">
    <source>
        <dbReference type="EMBL" id="KFI98796.1"/>
    </source>
</evidence>
<accession>A0A087DTE6</accession>